<dbReference type="InterPro" id="IPR008966">
    <property type="entry name" value="Adhesion_dom_sf"/>
</dbReference>
<name>A0ABQ6QDR8_9GAMM</name>
<dbReference type="Gene3D" id="2.60.40.1090">
    <property type="entry name" value="Fimbrial-type adhesion domain"/>
    <property type="match status" value="1"/>
</dbReference>
<gene>
    <name evidence="7" type="ORF">STENOSP10_25590</name>
</gene>
<evidence type="ECO:0000256" key="3">
    <source>
        <dbReference type="ARBA" id="ARBA00022729"/>
    </source>
</evidence>
<keyword evidence="8" id="KW-1185">Reference proteome</keyword>
<keyword evidence="3 5" id="KW-0732">Signal</keyword>
<evidence type="ECO:0000256" key="5">
    <source>
        <dbReference type="SAM" id="SignalP"/>
    </source>
</evidence>
<protein>
    <recommendedName>
        <fullName evidence="6">Fimbrial-type adhesion domain-containing protein</fullName>
    </recommendedName>
</protein>
<dbReference type="SUPFAM" id="SSF49401">
    <property type="entry name" value="Bacterial adhesins"/>
    <property type="match status" value="1"/>
</dbReference>
<feature type="chain" id="PRO_5046457728" description="Fimbrial-type adhesion domain-containing protein" evidence="5">
    <location>
        <begin position="23"/>
        <end position="169"/>
    </location>
</feature>
<accession>A0ABQ6QDR8</accession>
<dbReference type="InterPro" id="IPR036937">
    <property type="entry name" value="Adhesion_dom_fimbrial_sf"/>
</dbReference>
<evidence type="ECO:0000256" key="1">
    <source>
        <dbReference type="ARBA" id="ARBA00004561"/>
    </source>
</evidence>
<dbReference type="InterPro" id="IPR050263">
    <property type="entry name" value="Bact_Fimbrial_Adh_Pro"/>
</dbReference>
<dbReference type="PANTHER" id="PTHR33420">
    <property type="entry name" value="FIMBRIAL SUBUNIT ELFA-RELATED"/>
    <property type="match status" value="1"/>
</dbReference>
<dbReference type="EMBL" id="BTRJ01000026">
    <property type="protein sequence ID" value="GMR28339.1"/>
    <property type="molecule type" value="Genomic_DNA"/>
</dbReference>
<evidence type="ECO:0000256" key="2">
    <source>
        <dbReference type="ARBA" id="ARBA00006671"/>
    </source>
</evidence>
<organism evidence="7 8">
    <name type="scientific">Stenotrophomonas sepilia</name>
    <dbReference type="NCBI Taxonomy" id="2860290"/>
    <lineage>
        <taxon>Bacteria</taxon>
        <taxon>Pseudomonadati</taxon>
        <taxon>Pseudomonadota</taxon>
        <taxon>Gammaproteobacteria</taxon>
        <taxon>Lysobacterales</taxon>
        <taxon>Lysobacteraceae</taxon>
        <taxon>Stenotrophomonas</taxon>
        <taxon>Stenotrophomonas maltophilia group</taxon>
    </lineage>
</organism>
<dbReference type="RefSeq" id="WP_338167869.1">
    <property type="nucleotide sequence ID" value="NZ_BTRJ01000026.1"/>
</dbReference>
<feature type="domain" description="Fimbrial-type adhesion" evidence="6">
    <location>
        <begin position="27"/>
        <end position="168"/>
    </location>
</feature>
<dbReference type="Proteomes" id="UP001306668">
    <property type="component" value="Unassembled WGS sequence"/>
</dbReference>
<evidence type="ECO:0000256" key="4">
    <source>
        <dbReference type="ARBA" id="ARBA00023263"/>
    </source>
</evidence>
<dbReference type="PANTHER" id="PTHR33420:SF3">
    <property type="entry name" value="FIMBRIAL SUBUNIT ELFA"/>
    <property type="match status" value="1"/>
</dbReference>
<evidence type="ECO:0000313" key="8">
    <source>
        <dbReference type="Proteomes" id="UP001306668"/>
    </source>
</evidence>
<evidence type="ECO:0000313" key="7">
    <source>
        <dbReference type="EMBL" id="GMR28339.1"/>
    </source>
</evidence>
<comment type="similarity">
    <text evidence="2">Belongs to the fimbrial protein family.</text>
</comment>
<evidence type="ECO:0000259" key="6">
    <source>
        <dbReference type="Pfam" id="PF00419"/>
    </source>
</evidence>
<comment type="caution">
    <text evidence="7">The sequence shown here is derived from an EMBL/GenBank/DDBJ whole genome shotgun (WGS) entry which is preliminary data.</text>
</comment>
<dbReference type="Pfam" id="PF00419">
    <property type="entry name" value="Fimbrial"/>
    <property type="match status" value="1"/>
</dbReference>
<dbReference type="InterPro" id="IPR000259">
    <property type="entry name" value="Adhesion_dom_fimbrial"/>
</dbReference>
<feature type="signal peptide" evidence="5">
    <location>
        <begin position="1"/>
        <end position="22"/>
    </location>
</feature>
<reference evidence="8" key="1">
    <citation type="submission" date="2023-07" db="EMBL/GenBank/DDBJ databases">
        <title>Genome sequence of Stenotrophomonas sp. Alg010 isolated from Sargassum waste.</title>
        <authorList>
            <person name="Mohapatra"/>
            <person name="B.R."/>
        </authorList>
    </citation>
    <scope>NUCLEOTIDE SEQUENCE [LARGE SCALE GENOMIC DNA]</scope>
    <source>
        <strain evidence="8">Alg010</strain>
    </source>
</reference>
<proteinExistence type="inferred from homology"/>
<keyword evidence="4" id="KW-0281">Fimbrium</keyword>
<comment type="subcellular location">
    <subcellularLocation>
        <location evidence="1">Fimbrium</location>
    </subcellularLocation>
</comment>
<sequence length="169" mass="16950">MNKLAIALTAALSLGAAASANAATADITFAGEILETTCSITVGGSGTAVALNRIAVANMGGPAANTPFTLTAGNTTTGCPAGTLKMRFSGAEIDTDGTLKNATEATDAKNVALRLYHGTTELDLNTAEISAVVAGGIATYNMNARYVQVGSNAVEHGAFSTGVKVDVFY</sequence>